<dbReference type="Proteomes" id="UP001221898">
    <property type="component" value="Unassembled WGS sequence"/>
</dbReference>
<name>A0AAD7RRG7_9TELE</name>
<comment type="caution">
    <text evidence="1">The sequence shown here is derived from an EMBL/GenBank/DDBJ whole genome shotgun (WGS) entry which is preliminary data.</text>
</comment>
<keyword evidence="2" id="KW-1185">Reference proteome</keyword>
<dbReference type="AlphaFoldDB" id="A0AAD7RRG7"/>
<proteinExistence type="predicted"/>
<protein>
    <submittedName>
        <fullName evidence="1">Uncharacterized protein</fullName>
    </submittedName>
</protein>
<reference evidence="1" key="1">
    <citation type="journal article" date="2023" name="Science">
        <title>Genome structures resolve the early diversification of teleost fishes.</title>
        <authorList>
            <person name="Parey E."/>
            <person name="Louis A."/>
            <person name="Montfort J."/>
            <person name="Bouchez O."/>
            <person name="Roques C."/>
            <person name="Iampietro C."/>
            <person name="Lluch J."/>
            <person name="Castinel A."/>
            <person name="Donnadieu C."/>
            <person name="Desvignes T."/>
            <person name="Floi Bucao C."/>
            <person name="Jouanno E."/>
            <person name="Wen M."/>
            <person name="Mejri S."/>
            <person name="Dirks R."/>
            <person name="Jansen H."/>
            <person name="Henkel C."/>
            <person name="Chen W.J."/>
            <person name="Zahm M."/>
            <person name="Cabau C."/>
            <person name="Klopp C."/>
            <person name="Thompson A.W."/>
            <person name="Robinson-Rechavi M."/>
            <person name="Braasch I."/>
            <person name="Lecointre G."/>
            <person name="Bobe J."/>
            <person name="Postlethwait J.H."/>
            <person name="Berthelot C."/>
            <person name="Roest Crollius H."/>
            <person name="Guiguen Y."/>
        </authorList>
    </citation>
    <scope>NUCLEOTIDE SEQUENCE</scope>
    <source>
        <strain evidence="1">NC1722</strain>
    </source>
</reference>
<dbReference type="EMBL" id="JAINUG010000208">
    <property type="protein sequence ID" value="KAJ8387621.1"/>
    <property type="molecule type" value="Genomic_DNA"/>
</dbReference>
<accession>A0AAD7RRG7</accession>
<gene>
    <name evidence="1" type="ORF">AAFF_G00151710</name>
</gene>
<evidence type="ECO:0000313" key="2">
    <source>
        <dbReference type="Proteomes" id="UP001221898"/>
    </source>
</evidence>
<sequence length="117" mass="12975">MSFSRGVHVQHAEKTESCGRLSAVHFTDRSSAVPVLFACGYLPIQQFSVGVHLLRRSLHSGGLPANPDQPTEQRGLLVCVPRESLRRLPIRPHCSPSRGHEFHWLRAAHVSAPCPPR</sequence>
<organism evidence="1 2">
    <name type="scientific">Aldrovandia affinis</name>
    <dbReference type="NCBI Taxonomy" id="143900"/>
    <lineage>
        <taxon>Eukaryota</taxon>
        <taxon>Metazoa</taxon>
        <taxon>Chordata</taxon>
        <taxon>Craniata</taxon>
        <taxon>Vertebrata</taxon>
        <taxon>Euteleostomi</taxon>
        <taxon>Actinopterygii</taxon>
        <taxon>Neopterygii</taxon>
        <taxon>Teleostei</taxon>
        <taxon>Notacanthiformes</taxon>
        <taxon>Halosauridae</taxon>
        <taxon>Aldrovandia</taxon>
    </lineage>
</organism>
<evidence type="ECO:0000313" key="1">
    <source>
        <dbReference type="EMBL" id="KAJ8387621.1"/>
    </source>
</evidence>